<comment type="similarity">
    <text evidence="1">Belongs to the 'phage' integrase family.</text>
</comment>
<evidence type="ECO:0000259" key="7">
    <source>
        <dbReference type="PROSITE" id="PS51900"/>
    </source>
</evidence>
<evidence type="ECO:0000256" key="3">
    <source>
        <dbReference type="ARBA" id="ARBA00023125"/>
    </source>
</evidence>
<comment type="caution">
    <text evidence="8">The sequence shown here is derived from an EMBL/GenBank/DDBJ whole genome shotgun (WGS) entry which is preliminary data.</text>
</comment>
<dbReference type="PROSITE" id="PS51900">
    <property type="entry name" value="CB"/>
    <property type="match status" value="1"/>
</dbReference>
<dbReference type="InterPro" id="IPR044068">
    <property type="entry name" value="CB"/>
</dbReference>
<dbReference type="PANTHER" id="PTHR30629:SF2">
    <property type="entry name" value="PROPHAGE INTEGRASE INTS-RELATED"/>
    <property type="match status" value="1"/>
</dbReference>
<feature type="domain" description="Tyr recombinase" evidence="6">
    <location>
        <begin position="218"/>
        <end position="414"/>
    </location>
</feature>
<name>A0ABV1R5C0_9HYPH</name>
<dbReference type="InterPro" id="IPR013762">
    <property type="entry name" value="Integrase-like_cat_sf"/>
</dbReference>
<sequence length="436" mass="46726">MAKPSSFDSVAKRVRLPPAKNPRWLGVSGGRGGVSLGYRKPARGPGAWIVKLVIDGNRVEQRLAEADDPGSNPDALSYPVAVTAAIDWARAQVRRLDGEGEGGDAEVPSVRTAVEAYVTARSARAPAAGRDAEKRLGKHVLADQAFADTHLTKLNADTIRAWRQRLSSELQPTTVNRLLNDLRAALNAAAEHHRRVLPATLAAEIRTGTKAISAGSSARKQILPDAEIRRLVDAAFAVDETGDFGRLVLVMAATGARHSQVARINVGDVQAARGRIMVPPSNKGRAGKRPTPIAVPVGPDVIERLQVALAGRRGHEPLLLHWRHRQVGPVTWERVDRGPWATASAALRLWDRARTRAEAPPGTVMLCLRHSSIVRALSAGVPVRLVAALHDTSVQMIEDHYSAYIVEATEEIARRAITPLAPSAVATLQPVDGAAA</sequence>
<feature type="domain" description="Core-binding (CB)" evidence="7">
    <location>
        <begin position="108"/>
        <end position="190"/>
    </location>
</feature>
<evidence type="ECO:0000256" key="1">
    <source>
        <dbReference type="ARBA" id="ARBA00008857"/>
    </source>
</evidence>
<dbReference type="InterPro" id="IPR011010">
    <property type="entry name" value="DNA_brk_join_enz"/>
</dbReference>
<dbReference type="Gene3D" id="1.10.443.10">
    <property type="entry name" value="Intergrase catalytic core"/>
    <property type="match status" value="1"/>
</dbReference>
<dbReference type="InterPro" id="IPR050808">
    <property type="entry name" value="Phage_Integrase"/>
</dbReference>
<dbReference type="Gene3D" id="1.10.150.130">
    <property type="match status" value="1"/>
</dbReference>
<evidence type="ECO:0000313" key="8">
    <source>
        <dbReference type="EMBL" id="MER2290043.1"/>
    </source>
</evidence>
<evidence type="ECO:0000256" key="2">
    <source>
        <dbReference type="ARBA" id="ARBA00022908"/>
    </source>
</evidence>
<keyword evidence="4" id="KW-0233">DNA recombination</keyword>
<dbReference type="PROSITE" id="PS51898">
    <property type="entry name" value="TYR_RECOMBINASE"/>
    <property type="match status" value="1"/>
</dbReference>
<dbReference type="EMBL" id="JBELQD010000019">
    <property type="protein sequence ID" value="MER2290043.1"/>
    <property type="molecule type" value="Genomic_DNA"/>
</dbReference>
<evidence type="ECO:0000256" key="4">
    <source>
        <dbReference type="ARBA" id="ARBA00023172"/>
    </source>
</evidence>
<evidence type="ECO:0000259" key="6">
    <source>
        <dbReference type="PROSITE" id="PS51898"/>
    </source>
</evidence>
<evidence type="ECO:0000256" key="5">
    <source>
        <dbReference type="PROSITE-ProRule" id="PRU01248"/>
    </source>
</evidence>
<proteinExistence type="inferred from homology"/>
<keyword evidence="2" id="KW-0229">DNA integration</keyword>
<reference evidence="8" key="1">
    <citation type="submission" date="2024-06" db="EMBL/GenBank/DDBJ databases">
        <authorList>
            <person name="Campbell A.G."/>
        </authorList>
    </citation>
    <scope>NUCLEOTIDE SEQUENCE</scope>
    <source>
        <strain evidence="8">EM17</strain>
    </source>
</reference>
<gene>
    <name evidence="8" type="ORF">ABS770_17400</name>
</gene>
<dbReference type="SUPFAM" id="SSF56349">
    <property type="entry name" value="DNA breaking-rejoining enzymes"/>
    <property type="match status" value="1"/>
</dbReference>
<dbReference type="RefSeq" id="WP_350379320.1">
    <property type="nucleotide sequence ID" value="NZ_JBELQD010000019.1"/>
</dbReference>
<keyword evidence="3 5" id="KW-0238">DNA-binding</keyword>
<evidence type="ECO:0000313" key="9">
    <source>
        <dbReference type="Proteomes" id="UP001432995"/>
    </source>
</evidence>
<dbReference type="Proteomes" id="UP001432995">
    <property type="component" value="Unassembled WGS sequence"/>
</dbReference>
<dbReference type="InterPro" id="IPR010998">
    <property type="entry name" value="Integrase_recombinase_N"/>
</dbReference>
<keyword evidence="9" id="KW-1185">Reference proteome</keyword>
<protein>
    <submittedName>
        <fullName evidence="8">Tyrosine-type recombinase/integrase</fullName>
    </submittedName>
</protein>
<dbReference type="PANTHER" id="PTHR30629">
    <property type="entry name" value="PROPHAGE INTEGRASE"/>
    <property type="match status" value="1"/>
</dbReference>
<organism evidence="8 9">
    <name type="scientific">Methylobacterium brachiatum</name>
    <dbReference type="NCBI Taxonomy" id="269660"/>
    <lineage>
        <taxon>Bacteria</taxon>
        <taxon>Pseudomonadati</taxon>
        <taxon>Pseudomonadota</taxon>
        <taxon>Alphaproteobacteria</taxon>
        <taxon>Hyphomicrobiales</taxon>
        <taxon>Methylobacteriaceae</taxon>
        <taxon>Methylobacterium</taxon>
    </lineage>
</organism>
<accession>A0ABV1R5C0</accession>
<dbReference type="InterPro" id="IPR002104">
    <property type="entry name" value="Integrase_catalytic"/>
</dbReference>